<accession>A0A1F8F9B3</accession>
<evidence type="ECO:0000313" key="9">
    <source>
        <dbReference type="Proteomes" id="UP000177167"/>
    </source>
</evidence>
<evidence type="ECO:0000256" key="5">
    <source>
        <dbReference type="PROSITE-ProRule" id="PRU00277"/>
    </source>
</evidence>
<evidence type="ECO:0000313" key="8">
    <source>
        <dbReference type="EMBL" id="OGN09737.1"/>
    </source>
</evidence>
<proteinExistence type="inferred from homology"/>
<sequence length="106" mass="11044">MVVQDAVIGSGQAAENGDTLSAHYVGMLENGSVFDNSYNRGQPIQFVLGSGQLIQGWELGLIGMKEGGKRKLIIPPALGYGSQGAGGVIPPNATLLFEIELVSVTK</sequence>
<evidence type="ECO:0000256" key="3">
    <source>
        <dbReference type="ARBA" id="ARBA00023110"/>
    </source>
</evidence>
<evidence type="ECO:0000259" key="7">
    <source>
        <dbReference type="PROSITE" id="PS50059"/>
    </source>
</evidence>
<name>A0A1F8F9B3_9BACT</name>
<dbReference type="Gene3D" id="3.10.50.40">
    <property type="match status" value="1"/>
</dbReference>
<dbReference type="AlphaFoldDB" id="A0A1F8F9B3"/>
<keyword evidence="4 5" id="KW-0413">Isomerase</keyword>
<comment type="catalytic activity">
    <reaction evidence="1 5 6">
        <text>[protein]-peptidylproline (omega=180) = [protein]-peptidylproline (omega=0)</text>
        <dbReference type="Rhea" id="RHEA:16237"/>
        <dbReference type="Rhea" id="RHEA-COMP:10747"/>
        <dbReference type="Rhea" id="RHEA-COMP:10748"/>
        <dbReference type="ChEBI" id="CHEBI:83833"/>
        <dbReference type="ChEBI" id="CHEBI:83834"/>
        <dbReference type="EC" id="5.2.1.8"/>
    </reaction>
</comment>
<organism evidence="8 9">
    <name type="scientific">Candidatus Yanofskybacteria bacterium RIFCSPHIGHO2_02_FULL_41_11</name>
    <dbReference type="NCBI Taxonomy" id="1802675"/>
    <lineage>
        <taxon>Bacteria</taxon>
        <taxon>Candidatus Yanofskyibacteriota</taxon>
    </lineage>
</organism>
<dbReference type="Pfam" id="PF00254">
    <property type="entry name" value="FKBP_C"/>
    <property type="match status" value="1"/>
</dbReference>
<dbReference type="PANTHER" id="PTHR43811">
    <property type="entry name" value="FKBP-TYPE PEPTIDYL-PROLYL CIS-TRANS ISOMERASE FKPA"/>
    <property type="match status" value="1"/>
</dbReference>
<gene>
    <name evidence="8" type="ORF">A3J46_02725</name>
</gene>
<dbReference type="InterPro" id="IPR046357">
    <property type="entry name" value="PPIase_dom_sf"/>
</dbReference>
<dbReference type="InterPro" id="IPR001179">
    <property type="entry name" value="PPIase_FKBP_dom"/>
</dbReference>
<dbReference type="EC" id="5.2.1.8" evidence="6"/>
<feature type="domain" description="PPIase FKBP-type" evidence="7">
    <location>
        <begin position="17"/>
        <end position="105"/>
    </location>
</feature>
<protein>
    <recommendedName>
        <fullName evidence="6">Peptidyl-prolyl cis-trans isomerase</fullName>
        <ecNumber evidence="6">5.2.1.8</ecNumber>
    </recommendedName>
</protein>
<dbReference type="EMBL" id="MGJP01000028">
    <property type="protein sequence ID" value="OGN09737.1"/>
    <property type="molecule type" value="Genomic_DNA"/>
</dbReference>
<dbReference type="FunFam" id="3.10.50.40:FF:000006">
    <property type="entry name" value="Peptidyl-prolyl cis-trans isomerase"/>
    <property type="match status" value="1"/>
</dbReference>
<dbReference type="PROSITE" id="PS50059">
    <property type="entry name" value="FKBP_PPIASE"/>
    <property type="match status" value="1"/>
</dbReference>
<dbReference type="GO" id="GO:0003755">
    <property type="term" value="F:peptidyl-prolyl cis-trans isomerase activity"/>
    <property type="evidence" value="ECO:0007669"/>
    <property type="project" value="UniProtKB-UniRule"/>
</dbReference>
<keyword evidence="3 5" id="KW-0697">Rotamase</keyword>
<comment type="caution">
    <text evidence="8">The sequence shown here is derived from an EMBL/GenBank/DDBJ whole genome shotgun (WGS) entry which is preliminary data.</text>
</comment>
<dbReference type="SUPFAM" id="SSF54534">
    <property type="entry name" value="FKBP-like"/>
    <property type="match status" value="1"/>
</dbReference>
<dbReference type="PANTHER" id="PTHR43811:SF19">
    <property type="entry name" value="39 KDA FK506-BINDING NUCLEAR PROTEIN"/>
    <property type="match status" value="1"/>
</dbReference>
<evidence type="ECO:0000256" key="4">
    <source>
        <dbReference type="ARBA" id="ARBA00023235"/>
    </source>
</evidence>
<comment type="similarity">
    <text evidence="2 6">Belongs to the FKBP-type PPIase family.</text>
</comment>
<dbReference type="Proteomes" id="UP000177167">
    <property type="component" value="Unassembled WGS sequence"/>
</dbReference>
<evidence type="ECO:0000256" key="1">
    <source>
        <dbReference type="ARBA" id="ARBA00000971"/>
    </source>
</evidence>
<reference evidence="8 9" key="1">
    <citation type="journal article" date="2016" name="Nat. Commun.">
        <title>Thousands of microbial genomes shed light on interconnected biogeochemical processes in an aquifer system.</title>
        <authorList>
            <person name="Anantharaman K."/>
            <person name="Brown C.T."/>
            <person name="Hug L.A."/>
            <person name="Sharon I."/>
            <person name="Castelle C.J."/>
            <person name="Probst A.J."/>
            <person name="Thomas B.C."/>
            <person name="Singh A."/>
            <person name="Wilkins M.J."/>
            <person name="Karaoz U."/>
            <person name="Brodie E.L."/>
            <person name="Williams K.H."/>
            <person name="Hubbard S.S."/>
            <person name="Banfield J.F."/>
        </authorList>
    </citation>
    <scope>NUCLEOTIDE SEQUENCE [LARGE SCALE GENOMIC DNA]</scope>
</reference>
<evidence type="ECO:0000256" key="2">
    <source>
        <dbReference type="ARBA" id="ARBA00006577"/>
    </source>
</evidence>
<evidence type="ECO:0000256" key="6">
    <source>
        <dbReference type="RuleBase" id="RU003915"/>
    </source>
</evidence>